<dbReference type="KEGG" id="mhey:H2LOC_004160"/>
<organism evidence="5 6">
    <name type="scientific">Methylocystis heyeri</name>
    <dbReference type="NCBI Taxonomy" id="391905"/>
    <lineage>
        <taxon>Bacteria</taxon>
        <taxon>Pseudomonadati</taxon>
        <taxon>Pseudomonadota</taxon>
        <taxon>Alphaproteobacteria</taxon>
        <taxon>Hyphomicrobiales</taxon>
        <taxon>Methylocystaceae</taxon>
        <taxon>Methylocystis</taxon>
    </lineage>
</organism>
<dbReference type="Proteomes" id="UP000309061">
    <property type="component" value="Chromosome"/>
</dbReference>
<evidence type="ECO:0000313" key="6">
    <source>
        <dbReference type="Proteomes" id="UP000309061"/>
    </source>
</evidence>
<dbReference type="InterPro" id="IPR047198">
    <property type="entry name" value="DDP-like_NUDIX"/>
</dbReference>
<name>A0A6B8KER7_9HYPH</name>
<dbReference type="AlphaFoldDB" id="A0A6B8KER7"/>
<dbReference type="EMBL" id="CP046052">
    <property type="protein sequence ID" value="QGM44943.1"/>
    <property type="molecule type" value="Genomic_DNA"/>
</dbReference>
<accession>A0A6B8KER7</accession>
<dbReference type="Gene3D" id="3.90.79.10">
    <property type="entry name" value="Nucleoside Triphosphate Pyrophosphohydrolase"/>
    <property type="match status" value="1"/>
</dbReference>
<dbReference type="OrthoDB" id="7066910at2"/>
<gene>
    <name evidence="5" type="ORF">H2LOC_004160</name>
</gene>
<keyword evidence="3 5" id="KW-0378">Hydrolase</keyword>
<dbReference type="PANTHER" id="PTHR12629">
    <property type="entry name" value="DIPHOSPHOINOSITOL POLYPHOSPHATE PHOSPHOHYDROLASE"/>
    <property type="match status" value="1"/>
</dbReference>
<dbReference type="SUPFAM" id="SSF55811">
    <property type="entry name" value="Nudix"/>
    <property type="match status" value="1"/>
</dbReference>
<dbReference type="RefSeq" id="WP_136495235.1">
    <property type="nucleotide sequence ID" value="NZ_CP046052.1"/>
</dbReference>
<dbReference type="GO" id="GO:0005737">
    <property type="term" value="C:cytoplasm"/>
    <property type="evidence" value="ECO:0007669"/>
    <property type="project" value="TreeGrafter"/>
</dbReference>
<dbReference type="PANTHER" id="PTHR12629:SF0">
    <property type="entry name" value="DIPHOSPHOINOSITOL-POLYPHOSPHATE DIPHOSPHATASE"/>
    <property type="match status" value="1"/>
</dbReference>
<keyword evidence="6" id="KW-1185">Reference proteome</keyword>
<protein>
    <submittedName>
        <fullName evidence="5">NUDIX hydrolase</fullName>
    </submittedName>
</protein>
<dbReference type="GO" id="GO:0046872">
    <property type="term" value="F:metal ion binding"/>
    <property type="evidence" value="ECO:0007669"/>
    <property type="project" value="UniProtKB-KW"/>
</dbReference>
<reference evidence="5 6" key="1">
    <citation type="submission" date="2019-11" db="EMBL/GenBank/DDBJ databases">
        <title>The genome sequence of Methylocystis heyeri.</title>
        <authorList>
            <person name="Oshkin I.Y."/>
            <person name="Miroshnikov K."/>
            <person name="Dedysh S.N."/>
        </authorList>
    </citation>
    <scope>NUCLEOTIDE SEQUENCE [LARGE SCALE GENOMIC DNA]</scope>
    <source>
        <strain evidence="5 6">H2</strain>
    </source>
</reference>
<evidence type="ECO:0000256" key="2">
    <source>
        <dbReference type="ARBA" id="ARBA00022723"/>
    </source>
</evidence>
<dbReference type="GO" id="GO:0016462">
    <property type="term" value="F:pyrophosphatase activity"/>
    <property type="evidence" value="ECO:0007669"/>
    <property type="project" value="InterPro"/>
</dbReference>
<proteinExistence type="predicted"/>
<evidence type="ECO:0000256" key="3">
    <source>
        <dbReference type="ARBA" id="ARBA00022801"/>
    </source>
</evidence>
<evidence type="ECO:0000313" key="5">
    <source>
        <dbReference type="EMBL" id="QGM44943.1"/>
    </source>
</evidence>
<comment type="cofactor">
    <cofactor evidence="1">
        <name>Mg(2+)</name>
        <dbReference type="ChEBI" id="CHEBI:18420"/>
    </cofactor>
</comment>
<sequence>MKSPKAPRPKKKAAIGEEPRRQYAALPWRIGEGVEILLASSRESRRWIIPKGWPMRGKKPHAAAALEALQEAGLVGKIEKIRIGAFHYHKRLKNGADILCQVDVFPMRVQRQRKSWPEKEQRVTQWFTFADAAEEVREPELKTLILDFGERQTAAK</sequence>
<evidence type="ECO:0000256" key="1">
    <source>
        <dbReference type="ARBA" id="ARBA00001946"/>
    </source>
</evidence>
<keyword evidence="4" id="KW-0460">Magnesium</keyword>
<keyword evidence="2" id="KW-0479">Metal-binding</keyword>
<evidence type="ECO:0000256" key="4">
    <source>
        <dbReference type="ARBA" id="ARBA00022842"/>
    </source>
</evidence>
<dbReference type="CDD" id="cd04666">
    <property type="entry name" value="NUDIX_DIPP2_like_Nudt4"/>
    <property type="match status" value="1"/>
</dbReference>
<dbReference type="InterPro" id="IPR015797">
    <property type="entry name" value="NUDIX_hydrolase-like_dom_sf"/>
</dbReference>